<dbReference type="Pfam" id="PF12679">
    <property type="entry name" value="ABC2_membrane_2"/>
    <property type="match status" value="1"/>
</dbReference>
<proteinExistence type="predicted"/>
<protein>
    <submittedName>
        <fullName evidence="2">ABC transporter permease subunit</fullName>
    </submittedName>
</protein>
<organism evidence="2 3">
    <name type="scientific">Victivallis lenta</name>
    <dbReference type="NCBI Taxonomy" id="2606640"/>
    <lineage>
        <taxon>Bacteria</taxon>
        <taxon>Pseudomonadati</taxon>
        <taxon>Lentisphaerota</taxon>
        <taxon>Lentisphaeria</taxon>
        <taxon>Victivallales</taxon>
        <taxon>Victivallaceae</taxon>
        <taxon>Victivallis</taxon>
    </lineage>
</organism>
<dbReference type="PANTHER" id="PTHR37305:SF1">
    <property type="entry name" value="MEMBRANE PROTEIN"/>
    <property type="match status" value="1"/>
</dbReference>
<feature type="transmembrane region" description="Helical" evidence="1">
    <location>
        <begin position="204"/>
        <end position="226"/>
    </location>
</feature>
<feature type="transmembrane region" description="Helical" evidence="1">
    <location>
        <begin position="176"/>
        <end position="197"/>
    </location>
</feature>
<comment type="caution">
    <text evidence="2">The sequence shown here is derived from an EMBL/GenBank/DDBJ whole genome shotgun (WGS) entry which is preliminary data.</text>
</comment>
<gene>
    <name evidence="2" type="ORF">FYJ85_15550</name>
</gene>
<dbReference type="GO" id="GO:0140359">
    <property type="term" value="F:ABC-type transporter activity"/>
    <property type="evidence" value="ECO:0007669"/>
    <property type="project" value="InterPro"/>
</dbReference>
<evidence type="ECO:0000313" key="3">
    <source>
        <dbReference type="Proteomes" id="UP000435649"/>
    </source>
</evidence>
<feature type="transmembrane region" description="Helical" evidence="1">
    <location>
        <begin position="255"/>
        <end position="277"/>
    </location>
</feature>
<keyword evidence="1" id="KW-0472">Membrane</keyword>
<feature type="transmembrane region" description="Helical" evidence="1">
    <location>
        <begin position="66"/>
        <end position="93"/>
    </location>
</feature>
<keyword evidence="3" id="KW-1185">Reference proteome</keyword>
<reference evidence="2 3" key="1">
    <citation type="submission" date="2019-08" db="EMBL/GenBank/DDBJ databases">
        <title>In-depth cultivation of the pig gut microbiome towards novel bacterial diversity and tailored functional studies.</title>
        <authorList>
            <person name="Wylensek D."/>
            <person name="Hitch T.C.A."/>
            <person name="Clavel T."/>
        </authorList>
    </citation>
    <scope>NUCLEOTIDE SEQUENCE [LARGE SCALE GENOMIC DNA]</scope>
    <source>
        <strain evidence="2 3">BBE-744-WT-12</strain>
    </source>
</reference>
<dbReference type="AlphaFoldDB" id="A0A844G523"/>
<dbReference type="Proteomes" id="UP000435649">
    <property type="component" value="Unassembled WGS sequence"/>
</dbReference>
<feature type="transmembrane region" description="Helical" evidence="1">
    <location>
        <begin position="20"/>
        <end position="36"/>
    </location>
</feature>
<keyword evidence="1" id="KW-1133">Transmembrane helix</keyword>
<accession>A0A844G523</accession>
<dbReference type="PANTHER" id="PTHR37305">
    <property type="entry name" value="INTEGRAL MEMBRANE PROTEIN-RELATED"/>
    <property type="match status" value="1"/>
</dbReference>
<name>A0A844G523_9BACT</name>
<evidence type="ECO:0000313" key="2">
    <source>
        <dbReference type="EMBL" id="MST98456.1"/>
    </source>
</evidence>
<dbReference type="RefSeq" id="WP_106051361.1">
    <property type="nucleotide sequence ID" value="NZ_CALXOB010000052.1"/>
</dbReference>
<keyword evidence="1" id="KW-0812">Transmembrane</keyword>
<sequence>MLRSLCHELVKLRIQKKNYVMLGGHLLFLGLCYLAFRSAQGNFFRRFDKTMNFHVEDLTSYLDGLFFARIAMVPTFIVLMPIVVATLAGDCVAGEMQEGSLKLYVSRPRSRSRIILSKFFAVYLATLLYCLYFAALNIAIGVLVLNISPTQLVMLTDRVFGTDVVIMGVRGALLRYFAATVYFSFSLTALGAITLFFSTVFNRMSAATVTVISFYFVSYVIAALPFSESIRPYLLSEVMNNSFLLWLSPLPVNKLLVNLSTLSLYTVGFLLLATLMFNYKDLK</sequence>
<feature type="transmembrane region" description="Helical" evidence="1">
    <location>
        <begin position="114"/>
        <end position="147"/>
    </location>
</feature>
<dbReference type="EMBL" id="VUNS01000019">
    <property type="protein sequence ID" value="MST98456.1"/>
    <property type="molecule type" value="Genomic_DNA"/>
</dbReference>
<evidence type="ECO:0000256" key="1">
    <source>
        <dbReference type="SAM" id="Phobius"/>
    </source>
</evidence>
<dbReference type="GO" id="GO:0005886">
    <property type="term" value="C:plasma membrane"/>
    <property type="evidence" value="ECO:0007669"/>
    <property type="project" value="UniProtKB-SubCell"/>
</dbReference>